<dbReference type="PIRSF" id="PIRSF019404">
    <property type="entry name" value="FliJ"/>
    <property type="match status" value="1"/>
</dbReference>
<keyword evidence="7" id="KW-1005">Bacterial flagellum biogenesis</keyword>
<evidence type="ECO:0000256" key="5">
    <source>
        <dbReference type="ARBA" id="ARBA00022475"/>
    </source>
</evidence>
<dbReference type="PANTHER" id="PTHR38786">
    <property type="entry name" value="FLAGELLAR FLIJ PROTEIN"/>
    <property type="match status" value="1"/>
</dbReference>
<dbReference type="RefSeq" id="WP_067154850.1">
    <property type="nucleotide sequence ID" value="NZ_CP014864.1"/>
</dbReference>
<reference evidence="14" key="1">
    <citation type="submission" date="2016-03" db="EMBL/GenBank/DDBJ databases">
        <authorList>
            <person name="Lee Y.-S."/>
            <person name="Choi Y.-L."/>
        </authorList>
    </citation>
    <scope>NUCLEOTIDE SEQUENCE [LARGE SCALE GENOMIC DNA]</scope>
    <source>
        <strain evidence="14">DAU221</strain>
    </source>
</reference>
<feature type="compositionally biased region" description="Basic and acidic residues" evidence="12">
    <location>
        <begin position="117"/>
        <end position="134"/>
    </location>
</feature>
<dbReference type="Pfam" id="PF02050">
    <property type="entry name" value="FliJ"/>
    <property type="match status" value="1"/>
</dbReference>
<dbReference type="EMBL" id="CP014864">
    <property type="protein sequence ID" value="AMX03173.1"/>
    <property type="molecule type" value="Genomic_DNA"/>
</dbReference>
<keyword evidence="11" id="KW-0175">Coiled coil</keyword>
<evidence type="ECO:0000256" key="9">
    <source>
        <dbReference type="ARBA" id="ARBA00023136"/>
    </source>
</evidence>
<comment type="similarity">
    <text evidence="2">Belongs to the FliJ family.</text>
</comment>
<accession>A0A143HN80</accession>
<dbReference type="PRINTS" id="PR01004">
    <property type="entry name" value="FLGFLIJ"/>
</dbReference>
<evidence type="ECO:0000313" key="14">
    <source>
        <dbReference type="Proteomes" id="UP000076077"/>
    </source>
</evidence>
<evidence type="ECO:0000313" key="13">
    <source>
        <dbReference type="EMBL" id="AMX03173.1"/>
    </source>
</evidence>
<comment type="subcellular location">
    <subcellularLocation>
        <location evidence="1">Cell membrane</location>
        <topology evidence="1">Peripheral membrane protein</topology>
        <orientation evidence="1">Cytoplasmic side</orientation>
    </subcellularLocation>
</comment>
<name>A0A143HN80_MICTH</name>
<dbReference type="GO" id="GO:0006935">
    <property type="term" value="P:chemotaxis"/>
    <property type="evidence" value="ECO:0007669"/>
    <property type="project" value="UniProtKB-KW"/>
</dbReference>
<feature type="coiled-coil region" evidence="11">
    <location>
        <begin position="73"/>
        <end position="100"/>
    </location>
</feature>
<sequence length="154" mass="17856">MKASDPLNTLIDQSRKARDAAGRLLAEEQRGGETTAAQLKTLQEYRREYCQRLQEAMARGISSAALDDYNRFIRSLDGAIARAQAALDQQQERIAASRDHWRQRQRQLSSYNTLVARRTERERQQEQRRERLQSDEITQNILARRQSAEEPSLV</sequence>
<feature type="region of interest" description="Disordered" evidence="12">
    <location>
        <begin position="115"/>
        <end position="154"/>
    </location>
</feature>
<dbReference type="InterPro" id="IPR053716">
    <property type="entry name" value="Flag_assembly_chemotaxis_eff"/>
</dbReference>
<proteinExistence type="inferred from homology"/>
<keyword evidence="10" id="KW-1006">Bacterial flagellum protein export</keyword>
<evidence type="ECO:0000256" key="4">
    <source>
        <dbReference type="ARBA" id="ARBA00022448"/>
    </source>
</evidence>
<keyword evidence="5" id="KW-1003">Cell membrane</keyword>
<dbReference type="GO" id="GO:0005886">
    <property type="term" value="C:plasma membrane"/>
    <property type="evidence" value="ECO:0007669"/>
    <property type="project" value="UniProtKB-SubCell"/>
</dbReference>
<dbReference type="Gene3D" id="1.10.287.1700">
    <property type="match status" value="1"/>
</dbReference>
<keyword evidence="13" id="KW-0282">Flagellum</keyword>
<dbReference type="Proteomes" id="UP000076077">
    <property type="component" value="Chromosome"/>
</dbReference>
<evidence type="ECO:0000256" key="2">
    <source>
        <dbReference type="ARBA" id="ARBA00010004"/>
    </source>
</evidence>
<evidence type="ECO:0000256" key="11">
    <source>
        <dbReference type="SAM" id="Coils"/>
    </source>
</evidence>
<evidence type="ECO:0000256" key="10">
    <source>
        <dbReference type="ARBA" id="ARBA00023225"/>
    </source>
</evidence>
<keyword evidence="13" id="KW-0969">Cilium</keyword>
<dbReference type="AlphaFoldDB" id="A0A143HN80"/>
<dbReference type="OrthoDB" id="6465096at2"/>
<dbReference type="KEGG" id="mthd:A3224_11840"/>
<dbReference type="STRING" id="252514.A3224_11840"/>
<keyword evidence="13" id="KW-0966">Cell projection</keyword>
<dbReference type="GO" id="GO:0071973">
    <property type="term" value="P:bacterial-type flagellum-dependent cell motility"/>
    <property type="evidence" value="ECO:0007669"/>
    <property type="project" value="InterPro"/>
</dbReference>
<gene>
    <name evidence="13" type="ORF">A3224_11840</name>
</gene>
<dbReference type="GO" id="GO:0015031">
    <property type="term" value="P:protein transport"/>
    <property type="evidence" value="ECO:0007669"/>
    <property type="project" value="UniProtKB-KW"/>
</dbReference>
<evidence type="ECO:0000256" key="8">
    <source>
        <dbReference type="ARBA" id="ARBA00022927"/>
    </source>
</evidence>
<evidence type="ECO:0000256" key="1">
    <source>
        <dbReference type="ARBA" id="ARBA00004413"/>
    </source>
</evidence>
<dbReference type="GO" id="GO:0009288">
    <property type="term" value="C:bacterial-type flagellum"/>
    <property type="evidence" value="ECO:0007669"/>
    <property type="project" value="InterPro"/>
</dbReference>
<keyword evidence="6" id="KW-0145">Chemotaxis</keyword>
<keyword evidence="9" id="KW-0472">Membrane</keyword>
<dbReference type="GeneID" id="76608735"/>
<dbReference type="GO" id="GO:0044781">
    <property type="term" value="P:bacterial-type flagellum organization"/>
    <property type="evidence" value="ECO:0007669"/>
    <property type="project" value="UniProtKB-KW"/>
</dbReference>
<dbReference type="InterPro" id="IPR018006">
    <property type="entry name" value="Flag_FliJ_proteobac"/>
</dbReference>
<evidence type="ECO:0000256" key="12">
    <source>
        <dbReference type="SAM" id="MobiDB-lite"/>
    </source>
</evidence>
<dbReference type="GO" id="GO:0003774">
    <property type="term" value="F:cytoskeletal motor activity"/>
    <property type="evidence" value="ECO:0007669"/>
    <property type="project" value="InterPro"/>
</dbReference>
<dbReference type="InterPro" id="IPR052570">
    <property type="entry name" value="FliJ"/>
</dbReference>
<protein>
    <recommendedName>
        <fullName evidence="3">Flagellar FliJ protein</fullName>
    </recommendedName>
</protein>
<organism evidence="13 14">
    <name type="scientific">Microbulbifer thermotolerans</name>
    <dbReference type="NCBI Taxonomy" id="252514"/>
    <lineage>
        <taxon>Bacteria</taxon>
        <taxon>Pseudomonadati</taxon>
        <taxon>Pseudomonadota</taxon>
        <taxon>Gammaproteobacteria</taxon>
        <taxon>Cellvibrionales</taxon>
        <taxon>Microbulbiferaceae</taxon>
        <taxon>Microbulbifer</taxon>
    </lineage>
</organism>
<keyword evidence="14" id="KW-1185">Reference proteome</keyword>
<evidence type="ECO:0000256" key="3">
    <source>
        <dbReference type="ARBA" id="ARBA00020392"/>
    </source>
</evidence>
<evidence type="ECO:0000256" key="6">
    <source>
        <dbReference type="ARBA" id="ARBA00022500"/>
    </source>
</evidence>
<dbReference type="NCBIfam" id="TIGR02473">
    <property type="entry name" value="flagell_FliJ"/>
    <property type="match status" value="1"/>
</dbReference>
<dbReference type="PANTHER" id="PTHR38786:SF1">
    <property type="entry name" value="FLAGELLAR FLIJ PROTEIN"/>
    <property type="match status" value="1"/>
</dbReference>
<keyword evidence="8" id="KW-0653">Protein transport</keyword>
<keyword evidence="4" id="KW-0813">Transport</keyword>
<dbReference type="InterPro" id="IPR012823">
    <property type="entry name" value="Flagell_FliJ"/>
</dbReference>
<evidence type="ECO:0000256" key="7">
    <source>
        <dbReference type="ARBA" id="ARBA00022795"/>
    </source>
</evidence>